<proteinExistence type="predicted"/>
<keyword evidence="5" id="KW-1185">Reference proteome</keyword>
<gene>
    <name evidence="4" type="ORF">NM125_13390</name>
</gene>
<evidence type="ECO:0000313" key="4">
    <source>
        <dbReference type="EMBL" id="MCP9292576.1"/>
    </source>
</evidence>
<evidence type="ECO:0000259" key="3">
    <source>
        <dbReference type="Pfam" id="PF13505"/>
    </source>
</evidence>
<comment type="caution">
    <text evidence="4">The sequence shown here is derived from an EMBL/GenBank/DDBJ whole genome shotgun (WGS) entry which is preliminary data.</text>
</comment>
<dbReference type="Gene3D" id="2.40.160.20">
    <property type="match status" value="1"/>
</dbReference>
<name>A0A9X2L575_9BACT</name>
<dbReference type="Proteomes" id="UP001139125">
    <property type="component" value="Unassembled WGS sequence"/>
</dbReference>
<feature type="domain" description="Outer membrane protein beta-barrel" evidence="3">
    <location>
        <begin position="9"/>
        <end position="168"/>
    </location>
</feature>
<sequence length="172" mass="18468">MRKLSILIAALAVILALNPKASAQDAENTYGNIQIGAGLMYGSEIEQPGLRLDGTYRINEDFRAIADLGFYLPDDAGNADVNWFEFSVNGNYIFANDPEQGLIAYALAGLNYTRVSVSSGNFSSDNGEVGLNVGAGAEYGLDFANLFGEFKYVLGDYDQLNIGIGLRFAIGN</sequence>
<evidence type="ECO:0000256" key="1">
    <source>
        <dbReference type="ARBA" id="ARBA00022729"/>
    </source>
</evidence>
<dbReference type="RefSeq" id="WP_255135470.1">
    <property type="nucleotide sequence ID" value="NZ_JANDBC010000003.1"/>
</dbReference>
<dbReference type="EMBL" id="JANDBC010000003">
    <property type="protein sequence ID" value="MCP9292576.1"/>
    <property type="molecule type" value="Genomic_DNA"/>
</dbReference>
<dbReference type="SUPFAM" id="SSF56925">
    <property type="entry name" value="OMPA-like"/>
    <property type="match status" value="1"/>
</dbReference>
<accession>A0A9X2L575</accession>
<evidence type="ECO:0000256" key="2">
    <source>
        <dbReference type="SAM" id="SignalP"/>
    </source>
</evidence>
<keyword evidence="1 2" id="KW-0732">Signal</keyword>
<dbReference type="AlphaFoldDB" id="A0A9X2L575"/>
<protein>
    <submittedName>
        <fullName evidence="4">Porin family protein</fullName>
    </submittedName>
</protein>
<dbReference type="InterPro" id="IPR027385">
    <property type="entry name" value="Beta-barrel_OMP"/>
</dbReference>
<dbReference type="InterPro" id="IPR011250">
    <property type="entry name" value="OMP/PagP_B-barrel"/>
</dbReference>
<feature type="signal peptide" evidence="2">
    <location>
        <begin position="1"/>
        <end position="23"/>
    </location>
</feature>
<evidence type="ECO:0000313" key="5">
    <source>
        <dbReference type="Proteomes" id="UP001139125"/>
    </source>
</evidence>
<feature type="chain" id="PRO_5040747835" evidence="2">
    <location>
        <begin position="24"/>
        <end position="172"/>
    </location>
</feature>
<reference evidence="4" key="1">
    <citation type="submission" date="2022-06" db="EMBL/GenBank/DDBJ databases">
        <title>Gracilimonas sp. CAU 1638 isolated from sea sediment.</title>
        <authorList>
            <person name="Kim W."/>
        </authorList>
    </citation>
    <scope>NUCLEOTIDE SEQUENCE</scope>
    <source>
        <strain evidence="4">CAU 1638</strain>
    </source>
</reference>
<dbReference type="Pfam" id="PF13505">
    <property type="entry name" value="OMP_b-brl"/>
    <property type="match status" value="1"/>
</dbReference>
<organism evidence="4 5">
    <name type="scientific">Gracilimonas sediminicola</name>
    <dbReference type="NCBI Taxonomy" id="2952158"/>
    <lineage>
        <taxon>Bacteria</taxon>
        <taxon>Pseudomonadati</taxon>
        <taxon>Balneolota</taxon>
        <taxon>Balneolia</taxon>
        <taxon>Balneolales</taxon>
        <taxon>Balneolaceae</taxon>
        <taxon>Gracilimonas</taxon>
    </lineage>
</organism>